<sequence>MADYIKLSKQDILDKDFEVEYKGYKVEEVDSFLDMIAEDYKTFTDREIKKDEKIALLEDEVKRVTNDLKQTIASLKLTENQIDELARKGLNSSDIIKRISNLEKDTYNK</sequence>
<dbReference type="PANTHER" id="PTHR35794:SF1">
    <property type="entry name" value="CELL CYCLE PROTEIN GPSB"/>
    <property type="match status" value="1"/>
</dbReference>
<dbReference type="GO" id="GO:0051301">
    <property type="term" value="P:cell division"/>
    <property type="evidence" value="ECO:0007669"/>
    <property type="project" value="UniProtKB-KW"/>
</dbReference>
<keyword evidence="5 7" id="KW-0175">Coiled coil</keyword>
<evidence type="ECO:0000256" key="7">
    <source>
        <dbReference type="SAM" id="Coils"/>
    </source>
</evidence>
<dbReference type="EMBL" id="CP025057">
    <property type="protein sequence ID" value="AUB31383.1"/>
    <property type="molecule type" value="Genomic_DNA"/>
</dbReference>
<feature type="coiled-coil region" evidence="7">
    <location>
        <begin position="54"/>
        <end position="88"/>
    </location>
</feature>
<dbReference type="RefSeq" id="WP_100916371.1">
    <property type="nucleotide sequence ID" value="NZ_CP025057.1"/>
</dbReference>
<evidence type="ECO:0000256" key="4">
    <source>
        <dbReference type="ARBA" id="ARBA00022960"/>
    </source>
</evidence>
<accession>A0A2K8SD76</accession>
<keyword evidence="4" id="KW-0133">Cell shape</keyword>
<dbReference type="InterPro" id="IPR011229">
    <property type="entry name" value="Cell_cycle_GpsB"/>
</dbReference>
<keyword evidence="9" id="KW-1185">Reference proteome</keyword>
<evidence type="ECO:0000256" key="2">
    <source>
        <dbReference type="ARBA" id="ARBA00022490"/>
    </source>
</evidence>
<dbReference type="Pfam" id="PF05103">
    <property type="entry name" value="DivIVA"/>
    <property type="match status" value="1"/>
</dbReference>
<dbReference type="GO" id="GO:0008360">
    <property type="term" value="P:regulation of cell shape"/>
    <property type="evidence" value="ECO:0007669"/>
    <property type="project" value="UniProtKB-KW"/>
</dbReference>
<dbReference type="NCBIfam" id="TIGR03544">
    <property type="entry name" value="DivI1A_domain"/>
    <property type="match status" value="1"/>
</dbReference>
<dbReference type="GO" id="GO:0005737">
    <property type="term" value="C:cytoplasm"/>
    <property type="evidence" value="ECO:0007669"/>
    <property type="project" value="UniProtKB-SubCell"/>
</dbReference>
<dbReference type="InterPro" id="IPR007793">
    <property type="entry name" value="DivIVA_fam"/>
</dbReference>
<evidence type="ECO:0000313" key="9">
    <source>
        <dbReference type="Proteomes" id="UP000231823"/>
    </source>
</evidence>
<dbReference type="KEGG" id="sfz:SFLOR_v1c03260"/>
<protein>
    <recommendedName>
        <fullName evidence="10">DivIVA domain-containing protein</fullName>
    </recommendedName>
</protein>
<keyword evidence="6" id="KW-0131">Cell cycle</keyword>
<comment type="subcellular location">
    <subcellularLocation>
        <location evidence="1">Cytoplasm</location>
    </subcellularLocation>
</comment>
<name>A0A2K8SD76_9MOLU</name>
<dbReference type="OrthoDB" id="389699at2"/>
<evidence type="ECO:0008006" key="10">
    <source>
        <dbReference type="Google" id="ProtNLM"/>
    </source>
</evidence>
<gene>
    <name evidence="8" type="ORF">SFLOR_v1c03260</name>
</gene>
<evidence type="ECO:0000313" key="8">
    <source>
        <dbReference type="EMBL" id="AUB31383.1"/>
    </source>
</evidence>
<evidence type="ECO:0000256" key="6">
    <source>
        <dbReference type="ARBA" id="ARBA00023306"/>
    </source>
</evidence>
<dbReference type="InterPro" id="IPR019933">
    <property type="entry name" value="DivIVA_domain"/>
</dbReference>
<organism evidence="8 9">
    <name type="scientific">Spiroplasma floricola 23-6</name>
    <dbReference type="NCBI Taxonomy" id="1336749"/>
    <lineage>
        <taxon>Bacteria</taxon>
        <taxon>Bacillati</taxon>
        <taxon>Mycoplasmatota</taxon>
        <taxon>Mollicutes</taxon>
        <taxon>Entomoplasmatales</taxon>
        <taxon>Spiroplasmataceae</taxon>
        <taxon>Spiroplasma</taxon>
    </lineage>
</organism>
<evidence type="ECO:0000256" key="1">
    <source>
        <dbReference type="ARBA" id="ARBA00004496"/>
    </source>
</evidence>
<keyword evidence="2" id="KW-0963">Cytoplasm</keyword>
<evidence type="ECO:0000256" key="5">
    <source>
        <dbReference type="ARBA" id="ARBA00023054"/>
    </source>
</evidence>
<proteinExistence type="predicted"/>
<dbReference type="Proteomes" id="UP000231823">
    <property type="component" value="Chromosome"/>
</dbReference>
<reference evidence="8 9" key="1">
    <citation type="submission" date="2017-12" db="EMBL/GenBank/DDBJ databases">
        <title>Complete genome sequence of Spiroplasma floricola 23-6 (ATCC 29989).</title>
        <authorList>
            <person name="Tsai Y.-M."/>
            <person name="Wu P.-S."/>
            <person name="Lo W.-S."/>
            <person name="Kuo C.-H."/>
        </authorList>
    </citation>
    <scope>NUCLEOTIDE SEQUENCE [LARGE SCALE GENOMIC DNA]</scope>
    <source>
        <strain evidence="8 9">23-6</strain>
    </source>
</reference>
<dbReference type="PIRSF" id="PIRSF029938">
    <property type="entry name" value="UCP029938"/>
    <property type="match status" value="1"/>
</dbReference>
<keyword evidence="3" id="KW-0132">Cell division</keyword>
<dbReference type="AlphaFoldDB" id="A0A2K8SD76"/>
<dbReference type="PANTHER" id="PTHR35794">
    <property type="entry name" value="CELL DIVISION PROTEIN DIVIVA"/>
    <property type="match status" value="1"/>
</dbReference>
<dbReference type="Gene3D" id="6.10.250.660">
    <property type="match status" value="1"/>
</dbReference>
<evidence type="ECO:0000256" key="3">
    <source>
        <dbReference type="ARBA" id="ARBA00022618"/>
    </source>
</evidence>